<dbReference type="EMBL" id="JBIRWE010000001">
    <property type="protein sequence ID" value="MFI1962946.1"/>
    <property type="molecule type" value="Genomic_DNA"/>
</dbReference>
<comment type="caution">
    <text evidence="2">The sequence shown here is derived from an EMBL/GenBank/DDBJ whole genome shotgun (WGS) entry which is preliminary data.</text>
</comment>
<dbReference type="Proteomes" id="UP001611548">
    <property type="component" value="Unassembled WGS sequence"/>
</dbReference>
<evidence type="ECO:0000313" key="3">
    <source>
        <dbReference type="Proteomes" id="UP001611548"/>
    </source>
</evidence>
<reference evidence="2 3" key="1">
    <citation type="submission" date="2024-10" db="EMBL/GenBank/DDBJ databases">
        <title>The Natural Products Discovery Center: Release of the First 8490 Sequenced Strains for Exploring Actinobacteria Biosynthetic Diversity.</title>
        <authorList>
            <person name="Kalkreuter E."/>
            <person name="Kautsar S.A."/>
            <person name="Yang D."/>
            <person name="Bader C.D."/>
            <person name="Teijaro C.N."/>
            <person name="Fluegel L."/>
            <person name="Davis C.M."/>
            <person name="Simpson J.R."/>
            <person name="Lauterbach L."/>
            <person name="Steele A.D."/>
            <person name="Gui C."/>
            <person name="Meng S."/>
            <person name="Li G."/>
            <person name="Viehrig K."/>
            <person name="Ye F."/>
            <person name="Su P."/>
            <person name="Kiefer A.F."/>
            <person name="Nichols A."/>
            <person name="Cepeda A.J."/>
            <person name="Yan W."/>
            <person name="Fan B."/>
            <person name="Jiang Y."/>
            <person name="Adhikari A."/>
            <person name="Zheng C.-J."/>
            <person name="Schuster L."/>
            <person name="Cowan T.M."/>
            <person name="Smanski M.J."/>
            <person name="Chevrette M.G."/>
            <person name="De Carvalho L.P.S."/>
            <person name="Shen B."/>
        </authorList>
    </citation>
    <scope>NUCLEOTIDE SEQUENCE [LARGE SCALE GENOMIC DNA]</scope>
    <source>
        <strain evidence="2 3">NPDC020327</strain>
    </source>
</reference>
<proteinExistence type="predicted"/>
<dbReference type="Gene3D" id="1.25.10.10">
    <property type="entry name" value="Leucine-rich Repeat Variant"/>
    <property type="match status" value="2"/>
</dbReference>
<keyword evidence="3" id="KW-1185">Reference proteome</keyword>
<feature type="region of interest" description="Disordered" evidence="1">
    <location>
        <begin position="1"/>
        <end position="67"/>
    </location>
</feature>
<sequence>MEDEFRALARRSRAELTGPEQQKTHERLLALASSALRDGGDGRGDGSRGDGGGPGVAGVSGGGGGNHELAQVLTEPGQPLWAREIAAYGLGCAGDRRAFETLVLLLNHRDPPRCATAAVALARLGDPRTARAAAALATNPLRTAYALHPVRLLTALRAPESVPALTATLRRLLAPRDAATASVDSHARVALACVEGLGALGDAGAIPTLASARDHPRLTAAAAAALARLGS</sequence>
<protein>
    <submittedName>
        <fullName evidence="2">HEAT repeat domain-containing protein</fullName>
    </submittedName>
</protein>
<name>A0ABW7UMX8_9ACTN</name>
<dbReference type="SUPFAM" id="SSF48371">
    <property type="entry name" value="ARM repeat"/>
    <property type="match status" value="1"/>
</dbReference>
<feature type="compositionally biased region" description="Gly residues" evidence="1">
    <location>
        <begin position="49"/>
        <end position="66"/>
    </location>
</feature>
<feature type="compositionally biased region" description="Basic and acidic residues" evidence="1">
    <location>
        <begin position="38"/>
        <end position="48"/>
    </location>
</feature>
<organism evidence="2 3">
    <name type="scientific">Streptomyces pathocidini</name>
    <dbReference type="NCBI Taxonomy" id="1650571"/>
    <lineage>
        <taxon>Bacteria</taxon>
        <taxon>Bacillati</taxon>
        <taxon>Actinomycetota</taxon>
        <taxon>Actinomycetes</taxon>
        <taxon>Kitasatosporales</taxon>
        <taxon>Streptomycetaceae</taxon>
        <taxon>Streptomyces</taxon>
    </lineage>
</organism>
<evidence type="ECO:0000256" key="1">
    <source>
        <dbReference type="SAM" id="MobiDB-lite"/>
    </source>
</evidence>
<gene>
    <name evidence="2" type="ORF">ACH429_02150</name>
</gene>
<dbReference type="InterPro" id="IPR011989">
    <property type="entry name" value="ARM-like"/>
</dbReference>
<dbReference type="RefSeq" id="WP_079101755.1">
    <property type="nucleotide sequence ID" value="NZ_JBIRWE010000001.1"/>
</dbReference>
<accession>A0ABW7UMX8</accession>
<dbReference type="InterPro" id="IPR016024">
    <property type="entry name" value="ARM-type_fold"/>
</dbReference>
<evidence type="ECO:0000313" key="2">
    <source>
        <dbReference type="EMBL" id="MFI1962946.1"/>
    </source>
</evidence>